<dbReference type="EMBL" id="BARW01021871">
    <property type="protein sequence ID" value="GAI92946.1"/>
    <property type="molecule type" value="Genomic_DNA"/>
</dbReference>
<name>X1TNK1_9ZZZZ</name>
<reference evidence="1" key="1">
    <citation type="journal article" date="2014" name="Front. Microbiol.">
        <title>High frequency of phylogenetically diverse reductive dehalogenase-homologous genes in deep subseafloor sedimentary metagenomes.</title>
        <authorList>
            <person name="Kawai M."/>
            <person name="Futagami T."/>
            <person name="Toyoda A."/>
            <person name="Takaki Y."/>
            <person name="Nishi S."/>
            <person name="Hori S."/>
            <person name="Arai W."/>
            <person name="Tsubouchi T."/>
            <person name="Morono Y."/>
            <person name="Uchiyama I."/>
            <person name="Ito T."/>
            <person name="Fujiyama A."/>
            <person name="Inagaki F."/>
            <person name="Takami H."/>
        </authorList>
    </citation>
    <scope>NUCLEOTIDE SEQUENCE</scope>
    <source>
        <strain evidence="1">Expedition CK06-06</strain>
    </source>
</reference>
<proteinExistence type="predicted"/>
<feature type="non-terminal residue" evidence="1">
    <location>
        <position position="1"/>
    </location>
</feature>
<gene>
    <name evidence="1" type="ORF">S12H4_36655</name>
</gene>
<dbReference type="AlphaFoldDB" id="X1TNK1"/>
<comment type="caution">
    <text evidence="1">The sequence shown here is derived from an EMBL/GenBank/DDBJ whole genome shotgun (WGS) entry which is preliminary data.</text>
</comment>
<sequence>SQLILRPGKHKEESYVPYRGKYKCYVENYRTGTEGKESQAYSGTG</sequence>
<protein>
    <submittedName>
        <fullName evidence="1">Uncharacterized protein</fullName>
    </submittedName>
</protein>
<accession>X1TNK1</accession>
<evidence type="ECO:0000313" key="1">
    <source>
        <dbReference type="EMBL" id="GAI92946.1"/>
    </source>
</evidence>
<organism evidence="1">
    <name type="scientific">marine sediment metagenome</name>
    <dbReference type="NCBI Taxonomy" id="412755"/>
    <lineage>
        <taxon>unclassified sequences</taxon>
        <taxon>metagenomes</taxon>
        <taxon>ecological metagenomes</taxon>
    </lineage>
</organism>